<evidence type="ECO:0000313" key="2">
    <source>
        <dbReference type="Proteomes" id="UP000265520"/>
    </source>
</evidence>
<organism evidence="1 2">
    <name type="scientific">Trifolium medium</name>
    <dbReference type="NCBI Taxonomy" id="97028"/>
    <lineage>
        <taxon>Eukaryota</taxon>
        <taxon>Viridiplantae</taxon>
        <taxon>Streptophyta</taxon>
        <taxon>Embryophyta</taxon>
        <taxon>Tracheophyta</taxon>
        <taxon>Spermatophyta</taxon>
        <taxon>Magnoliopsida</taxon>
        <taxon>eudicotyledons</taxon>
        <taxon>Gunneridae</taxon>
        <taxon>Pentapetalae</taxon>
        <taxon>rosids</taxon>
        <taxon>fabids</taxon>
        <taxon>Fabales</taxon>
        <taxon>Fabaceae</taxon>
        <taxon>Papilionoideae</taxon>
        <taxon>50 kb inversion clade</taxon>
        <taxon>NPAAA clade</taxon>
        <taxon>Hologalegina</taxon>
        <taxon>IRL clade</taxon>
        <taxon>Trifolieae</taxon>
        <taxon>Trifolium</taxon>
    </lineage>
</organism>
<keyword evidence="2" id="KW-1185">Reference proteome</keyword>
<reference evidence="1 2" key="1">
    <citation type="journal article" date="2018" name="Front. Plant Sci.">
        <title>Red Clover (Trifolium pratense) and Zigzag Clover (T. medium) - A Picture of Genomic Similarities and Differences.</title>
        <authorList>
            <person name="Dluhosova J."/>
            <person name="Istvanek J."/>
            <person name="Nedelnik J."/>
            <person name="Repkova J."/>
        </authorList>
    </citation>
    <scope>NUCLEOTIDE SEQUENCE [LARGE SCALE GENOMIC DNA]</scope>
    <source>
        <strain evidence="2">cv. 10/8</strain>
        <tissue evidence="1">Leaf</tissue>
    </source>
</reference>
<feature type="non-terminal residue" evidence="1">
    <location>
        <position position="1"/>
    </location>
</feature>
<comment type="caution">
    <text evidence="1">The sequence shown here is derived from an EMBL/GenBank/DDBJ whole genome shotgun (WGS) entry which is preliminary data.</text>
</comment>
<name>A0A392TV24_9FABA</name>
<proteinExistence type="predicted"/>
<dbReference type="AlphaFoldDB" id="A0A392TV24"/>
<dbReference type="Proteomes" id="UP000265520">
    <property type="component" value="Unassembled WGS sequence"/>
</dbReference>
<evidence type="ECO:0000313" key="1">
    <source>
        <dbReference type="EMBL" id="MCI64789.1"/>
    </source>
</evidence>
<dbReference type="EMBL" id="LXQA010663176">
    <property type="protein sequence ID" value="MCI64789.1"/>
    <property type="molecule type" value="Genomic_DNA"/>
</dbReference>
<accession>A0A392TV24</accession>
<protein>
    <submittedName>
        <fullName evidence="1">Uncharacterized protein</fullName>
    </submittedName>
</protein>
<sequence>HNRNTGAVGGCEVEPDAAVDPVEVVEVMLLPVLPLNLSVLSERISVQEDLPD</sequence>